<evidence type="ECO:0000256" key="5">
    <source>
        <dbReference type="ARBA" id="ARBA00023004"/>
    </source>
</evidence>
<reference evidence="8" key="1">
    <citation type="journal article" date="2010" name="BMC Genomics">
        <title>A genomic perspective on the potential of Actinobacillus succinogenes for industrial succinate production.</title>
        <authorList>
            <person name="McKinlay J.B."/>
            <person name="Laivenieks M."/>
            <person name="Schindler B.D."/>
            <person name="McKinlay A.A."/>
            <person name="Siddaramappa S."/>
            <person name="Challacombe J.F."/>
            <person name="Lowry S.R."/>
            <person name="Clum A."/>
            <person name="Lapidus A.L."/>
            <person name="Burkhart K.B."/>
            <person name="Harkins V."/>
            <person name="Vieille C."/>
        </authorList>
    </citation>
    <scope>NUCLEOTIDE SEQUENCE [LARGE SCALE GENOMIC DNA]</scope>
    <source>
        <strain evidence="8">ATCC 55618 / DSM 22257 / CCUG 43843 / 130Z</strain>
    </source>
</reference>
<dbReference type="GO" id="GO:0009061">
    <property type="term" value="P:anaerobic respiration"/>
    <property type="evidence" value="ECO:0007669"/>
    <property type="project" value="TreeGrafter"/>
</dbReference>
<feature type="domain" description="NapC/NirT cytochrome c N-terminal" evidence="6">
    <location>
        <begin position="29"/>
        <end position="49"/>
    </location>
</feature>
<dbReference type="PANTHER" id="PTHR30333:SF3">
    <property type="entry name" value="CYTOCHROME C-TYPE PROTEIN TORY"/>
    <property type="match status" value="1"/>
</dbReference>
<dbReference type="Proteomes" id="UP000001114">
    <property type="component" value="Chromosome"/>
</dbReference>
<sequence length="240" mass="25908">MAKRKVSLIGGLVLVGLGAAVVLGVQKILKENGQTCIDCHKGIAHFLPEEKNDNNGSAELAKHGGQLSGENKLLYALTISTAKSTNGGEVRLMPFAELADWKSDGENVAATLHGWQQVGAESVLYTELGQRITMAILDDDAKAGVLVKNKVHDSVTDSEWLEVFLDVNVPKSAVTSDLNSLNVFGKNLNETHCGGCHAPITAEHYTANQWIGMVNSMKDRTSLTKDQVRALTIYLQRNAK</sequence>
<dbReference type="AlphaFoldDB" id="A6VQL6"/>
<dbReference type="GO" id="GO:0009055">
    <property type="term" value="F:electron transfer activity"/>
    <property type="evidence" value="ECO:0007669"/>
    <property type="project" value="TreeGrafter"/>
</dbReference>
<dbReference type="InterPro" id="IPR005126">
    <property type="entry name" value="NapC/NirT_cyt_c_N"/>
</dbReference>
<evidence type="ECO:0000313" key="7">
    <source>
        <dbReference type="EMBL" id="ABR75263.1"/>
    </source>
</evidence>
<dbReference type="Pfam" id="PF03264">
    <property type="entry name" value="Cytochrom_NNT"/>
    <property type="match status" value="1"/>
</dbReference>
<dbReference type="PANTHER" id="PTHR30333">
    <property type="entry name" value="CYTOCHROME C-TYPE PROTEIN"/>
    <property type="match status" value="1"/>
</dbReference>
<evidence type="ECO:0000256" key="4">
    <source>
        <dbReference type="ARBA" id="ARBA00022982"/>
    </source>
</evidence>
<accession>A6VQL6</accession>
<organism evidence="7 8">
    <name type="scientific">Actinobacillus succinogenes (strain ATCC 55618 / DSM 22257 / CCUG 43843 / 130Z)</name>
    <dbReference type="NCBI Taxonomy" id="339671"/>
    <lineage>
        <taxon>Bacteria</taxon>
        <taxon>Pseudomonadati</taxon>
        <taxon>Pseudomonadota</taxon>
        <taxon>Gammaproteobacteria</taxon>
        <taxon>Pasteurellales</taxon>
        <taxon>Pasteurellaceae</taxon>
        <taxon>Actinobacillus</taxon>
    </lineage>
</organism>
<evidence type="ECO:0000259" key="6">
    <source>
        <dbReference type="Pfam" id="PF03264"/>
    </source>
</evidence>
<keyword evidence="4" id="KW-0249">Electron transport</keyword>
<evidence type="ECO:0000256" key="3">
    <source>
        <dbReference type="ARBA" id="ARBA00022723"/>
    </source>
</evidence>
<dbReference type="EMBL" id="CP000746">
    <property type="protein sequence ID" value="ABR75263.1"/>
    <property type="molecule type" value="Genomic_DNA"/>
</dbReference>
<dbReference type="InterPro" id="IPR051174">
    <property type="entry name" value="Cytochrome_c-type_ET"/>
</dbReference>
<keyword evidence="3" id="KW-0479">Metal-binding</keyword>
<dbReference type="GO" id="GO:0046872">
    <property type="term" value="F:metal ion binding"/>
    <property type="evidence" value="ECO:0007669"/>
    <property type="project" value="UniProtKB-KW"/>
</dbReference>
<dbReference type="STRING" id="339671.Asuc_1915"/>
<dbReference type="SUPFAM" id="SSF48695">
    <property type="entry name" value="Multiheme cytochromes"/>
    <property type="match status" value="1"/>
</dbReference>
<dbReference type="OrthoDB" id="9782159at2"/>
<dbReference type="eggNOG" id="COG3005">
    <property type="taxonomic scope" value="Bacteria"/>
</dbReference>
<name>A6VQL6_ACTSZ</name>
<protein>
    <submittedName>
        <fullName evidence="7">Cytochrome c-type protein TorY</fullName>
    </submittedName>
</protein>
<keyword evidence="8" id="KW-1185">Reference proteome</keyword>
<keyword evidence="5" id="KW-0408">Iron</keyword>
<evidence type="ECO:0000256" key="2">
    <source>
        <dbReference type="ARBA" id="ARBA00022617"/>
    </source>
</evidence>
<keyword evidence="1" id="KW-0813">Transport</keyword>
<gene>
    <name evidence="7" type="ordered locus">Asuc_1915</name>
</gene>
<evidence type="ECO:0000313" key="8">
    <source>
        <dbReference type="Proteomes" id="UP000001114"/>
    </source>
</evidence>
<dbReference type="InterPro" id="IPR036280">
    <property type="entry name" value="Multihaem_cyt_sf"/>
</dbReference>
<dbReference type="HOGENOM" id="CLU_1154470_0_0_6"/>
<keyword evidence="2" id="KW-0349">Heme</keyword>
<proteinExistence type="predicted"/>
<evidence type="ECO:0000256" key="1">
    <source>
        <dbReference type="ARBA" id="ARBA00022448"/>
    </source>
</evidence>
<dbReference type="KEGG" id="asu:Asuc_1915"/>